<protein>
    <submittedName>
        <fullName evidence="4">Phosphatase PAP2 family protein</fullName>
    </submittedName>
</protein>
<feature type="domain" description="Phosphatidic acid phosphatase type 2/haloperoxidase" evidence="3">
    <location>
        <begin position="103"/>
        <end position="206"/>
    </location>
</feature>
<sequence length="241" mass="26053">MRYRLIAVLFFIPGLLASPVYAQQQTPVQHQKAGTSWIMPAVLIGSGLALHYSDVKYDVMRMVRQGAGADFRTHLDDYLPAIPAAQLLSGDLFGLHSANNIFAKATNVAAANVLSGGAVLLMKNAFGELRPDGSDRKSFPSGHTAIAFTNASLLFHEYRSTSLPYALSGYAFAVGTGCLRMANNRHYISDVLTGAGIGMLAGTVVYFLNPGGKIFPHKKDKDQLTYITNPPPQFSIVFTIK</sequence>
<evidence type="ECO:0000313" key="4">
    <source>
        <dbReference type="EMBL" id="MCU7695424.1"/>
    </source>
</evidence>
<organism evidence="4 5">
    <name type="scientific">Haoranjiania flava</name>
    <dbReference type="NCBI Taxonomy" id="1856322"/>
    <lineage>
        <taxon>Bacteria</taxon>
        <taxon>Pseudomonadati</taxon>
        <taxon>Bacteroidota</taxon>
        <taxon>Chitinophagia</taxon>
        <taxon>Chitinophagales</taxon>
        <taxon>Chitinophagaceae</taxon>
        <taxon>Haoranjiania</taxon>
    </lineage>
</organism>
<dbReference type="EMBL" id="JAOTPL010000028">
    <property type="protein sequence ID" value="MCU7695424.1"/>
    <property type="molecule type" value="Genomic_DNA"/>
</dbReference>
<proteinExistence type="predicted"/>
<keyword evidence="2" id="KW-0732">Signal</keyword>
<dbReference type="Gene3D" id="1.20.144.10">
    <property type="entry name" value="Phosphatidic acid phosphatase type 2/haloperoxidase"/>
    <property type="match status" value="1"/>
</dbReference>
<keyword evidence="1" id="KW-0472">Membrane</keyword>
<dbReference type="SUPFAM" id="SSF48317">
    <property type="entry name" value="Acid phosphatase/Vanadium-dependent haloperoxidase"/>
    <property type="match status" value="1"/>
</dbReference>
<dbReference type="InterPro" id="IPR000326">
    <property type="entry name" value="PAP2/HPO"/>
</dbReference>
<dbReference type="InterPro" id="IPR036938">
    <property type="entry name" value="PAP2/HPO_sf"/>
</dbReference>
<dbReference type="RefSeq" id="WP_263038912.1">
    <property type="nucleotide sequence ID" value="NZ_JAOTPL010000028.1"/>
</dbReference>
<feature type="signal peptide" evidence="2">
    <location>
        <begin position="1"/>
        <end position="22"/>
    </location>
</feature>
<evidence type="ECO:0000313" key="5">
    <source>
        <dbReference type="Proteomes" id="UP001209317"/>
    </source>
</evidence>
<comment type="caution">
    <text evidence="4">The sequence shown here is derived from an EMBL/GenBank/DDBJ whole genome shotgun (WGS) entry which is preliminary data.</text>
</comment>
<dbReference type="CDD" id="cd03394">
    <property type="entry name" value="PAP2_like_5"/>
    <property type="match status" value="1"/>
</dbReference>
<evidence type="ECO:0000256" key="1">
    <source>
        <dbReference type="SAM" id="Phobius"/>
    </source>
</evidence>
<gene>
    <name evidence="4" type="ORF">OD355_12935</name>
</gene>
<evidence type="ECO:0000256" key="2">
    <source>
        <dbReference type="SAM" id="SignalP"/>
    </source>
</evidence>
<accession>A0AAE3INX5</accession>
<feature type="transmembrane region" description="Helical" evidence="1">
    <location>
        <begin position="188"/>
        <end position="209"/>
    </location>
</feature>
<reference evidence="4" key="1">
    <citation type="submission" date="2022-10" db="EMBL/GenBank/DDBJ databases">
        <authorList>
            <person name="Kim H.S."/>
            <person name="Kim J.-S."/>
            <person name="Suh M.K."/>
            <person name="Eom M.K."/>
            <person name="Lee J.-S."/>
        </authorList>
    </citation>
    <scope>NUCLEOTIDE SEQUENCE</scope>
    <source>
        <strain evidence="4">LIP-5</strain>
    </source>
</reference>
<dbReference type="Proteomes" id="UP001209317">
    <property type="component" value="Unassembled WGS sequence"/>
</dbReference>
<name>A0AAE3INX5_9BACT</name>
<keyword evidence="1" id="KW-1133">Transmembrane helix</keyword>
<keyword evidence="5" id="KW-1185">Reference proteome</keyword>
<feature type="transmembrane region" description="Helical" evidence="1">
    <location>
        <begin position="38"/>
        <end position="55"/>
    </location>
</feature>
<dbReference type="SMART" id="SM00014">
    <property type="entry name" value="acidPPc"/>
    <property type="match status" value="1"/>
</dbReference>
<evidence type="ECO:0000259" key="3">
    <source>
        <dbReference type="SMART" id="SM00014"/>
    </source>
</evidence>
<keyword evidence="1" id="KW-0812">Transmembrane</keyword>
<dbReference type="Pfam" id="PF01569">
    <property type="entry name" value="PAP2"/>
    <property type="match status" value="1"/>
</dbReference>
<dbReference type="AlphaFoldDB" id="A0AAE3INX5"/>
<feature type="chain" id="PRO_5042189090" evidence="2">
    <location>
        <begin position="23"/>
        <end position="241"/>
    </location>
</feature>